<proteinExistence type="predicted"/>
<organism evidence="2 3">
    <name type="scientific">Methanobrevibacter olleyae</name>
    <dbReference type="NCBI Taxonomy" id="294671"/>
    <lineage>
        <taxon>Archaea</taxon>
        <taxon>Methanobacteriati</taxon>
        <taxon>Methanobacteriota</taxon>
        <taxon>Methanomada group</taxon>
        <taxon>Methanobacteria</taxon>
        <taxon>Methanobacteriales</taxon>
        <taxon>Methanobacteriaceae</taxon>
        <taxon>Methanobrevibacter</taxon>
    </lineage>
</organism>
<feature type="domain" description="Methanogenesis regulatory protein FilR1 middle" evidence="1">
    <location>
        <begin position="138"/>
        <end position="267"/>
    </location>
</feature>
<dbReference type="InterPro" id="IPR013561">
    <property type="entry name" value="FilR1_middle_dom"/>
</dbReference>
<evidence type="ECO:0000313" key="2">
    <source>
        <dbReference type="EMBL" id="MBE6512289.1"/>
    </source>
</evidence>
<dbReference type="Proteomes" id="UP000732619">
    <property type="component" value="Unassembled WGS sequence"/>
</dbReference>
<dbReference type="InterPro" id="IPR036390">
    <property type="entry name" value="WH_DNA-bd_sf"/>
</dbReference>
<gene>
    <name evidence="2" type="ORF">E7Z75_03930</name>
</gene>
<accession>A0A8T3VXA4</accession>
<evidence type="ECO:0000259" key="1">
    <source>
        <dbReference type="Pfam" id="PF08350"/>
    </source>
</evidence>
<dbReference type="SUPFAM" id="SSF46785">
    <property type="entry name" value="Winged helix' DNA-binding domain"/>
    <property type="match status" value="1"/>
</dbReference>
<dbReference type="Pfam" id="PF08350">
    <property type="entry name" value="FilR1_middle"/>
    <property type="match status" value="1"/>
</dbReference>
<name>A0A8T3VXA4_METOL</name>
<evidence type="ECO:0000313" key="3">
    <source>
        <dbReference type="Proteomes" id="UP000732619"/>
    </source>
</evidence>
<reference evidence="2" key="1">
    <citation type="submission" date="2019-04" db="EMBL/GenBank/DDBJ databases">
        <title>Evolution of Biomass-Degrading Anaerobic Consortia Revealed by Metagenomics.</title>
        <authorList>
            <person name="Peng X."/>
        </authorList>
    </citation>
    <scope>NUCLEOTIDE SEQUENCE</scope>
    <source>
        <strain evidence="2">SIG14</strain>
    </source>
</reference>
<dbReference type="AlphaFoldDB" id="A0A8T3VXA4"/>
<protein>
    <submittedName>
        <fullName evidence="2">DUF1724 domain-containing protein</fullName>
    </submittedName>
</protein>
<dbReference type="EMBL" id="SUTG01000012">
    <property type="protein sequence ID" value="MBE6512289.1"/>
    <property type="molecule type" value="Genomic_DNA"/>
</dbReference>
<comment type="caution">
    <text evidence="2">The sequence shown here is derived from an EMBL/GenBank/DDBJ whole genome shotgun (WGS) entry which is preliminary data.</text>
</comment>
<sequence>MNLTIPYTEENFLEFQEDIRFLINSEIRLKILGCLFNSAASIKQIEEKTSYSYSSILDNINKLEQKNFIYNIEDKFYLYNKTRLKLTNILYFNKSAKFLREKSDFLNQSLLDIHIDTLKDLSSLDGSEIIESNNVDLFKATETFQRSLMGFKFLKGIFPYFHPNHDDIISYWVDNDCTVELILPDEVSEAVKNFIIDYVPKSPGIKNKSVKLKPNDHNIEFAFTVSDKCFVAAFYTKNHQFNQNSVLVSTNEEAIKFGLKLFEEYEELCGDYVSLEDIIYPNGRGDNH</sequence>